<comment type="caution">
    <text evidence="1">The sequence shown here is derived from an EMBL/GenBank/DDBJ whole genome shotgun (WGS) entry which is preliminary data.</text>
</comment>
<evidence type="ECO:0000313" key="1">
    <source>
        <dbReference type="EMBL" id="MEW2365049.1"/>
    </source>
</evidence>
<keyword evidence="2" id="KW-1185">Reference proteome</keyword>
<dbReference type="EMBL" id="JBEYRS010000010">
    <property type="protein sequence ID" value="MEW2365049.1"/>
    <property type="molecule type" value="Genomic_DNA"/>
</dbReference>
<dbReference type="PANTHER" id="PTHR39456:SF1">
    <property type="entry name" value="METAL-DEPENDENT HYDROLASE"/>
    <property type="match status" value="1"/>
</dbReference>
<dbReference type="GO" id="GO:0016787">
    <property type="term" value="F:hydrolase activity"/>
    <property type="evidence" value="ECO:0007669"/>
    <property type="project" value="UniProtKB-KW"/>
</dbReference>
<dbReference type="PIRSF" id="PIRSF007580">
    <property type="entry name" value="UCP07580"/>
    <property type="match status" value="1"/>
</dbReference>
<name>A0ABV3M010_9ACTN</name>
<dbReference type="Pfam" id="PF10118">
    <property type="entry name" value="Metal_hydrol"/>
    <property type="match status" value="1"/>
</dbReference>
<evidence type="ECO:0000313" key="2">
    <source>
        <dbReference type="Proteomes" id="UP001553843"/>
    </source>
</evidence>
<organism evidence="1 2">
    <name type="scientific">Streptomyces huasconensis</name>
    <dbReference type="NCBI Taxonomy" id="1854574"/>
    <lineage>
        <taxon>Bacteria</taxon>
        <taxon>Bacillati</taxon>
        <taxon>Actinomycetota</taxon>
        <taxon>Actinomycetes</taxon>
        <taxon>Kitasatosporales</taxon>
        <taxon>Streptomycetaceae</taxon>
        <taxon>Streptomyces</taxon>
    </lineage>
</organism>
<sequence length="291" mass="33133">MTSPHTTLRHLPRDVRFDWSDLPLHWVPDEPQVTHTLNTLHLLLPEGERWFCRVFREALPMVTDERLRDRLHGFIGQEAIHARAHEEVHGRLRDLGLDIDPYLRQMEFHFREILSPRDAPSSPHYREQVTELAAIVAAAEHFTATLGAWVLDTPALDRVGTHPAMLDLLRWHGAEEVEHSSVAFDLLTHLDPGYARRLRTAALTGGNILWLLTRGVRYLMSVDPQLHGSVRFSLRAHHAAARRGLLWPPALLGGSALRYVRPAYHPSRDFDLRPALAYLARSPAARAADQL</sequence>
<dbReference type="RefSeq" id="WP_359781659.1">
    <property type="nucleotide sequence ID" value="NZ_JBEYRR010000010.1"/>
</dbReference>
<dbReference type="EC" id="3.-.-.-" evidence="1"/>
<dbReference type="Proteomes" id="UP001553843">
    <property type="component" value="Unassembled WGS sequence"/>
</dbReference>
<gene>
    <name evidence="1" type="ORF">AB0887_24265</name>
</gene>
<dbReference type="PANTHER" id="PTHR39456">
    <property type="entry name" value="METAL-DEPENDENT HYDROLASE"/>
    <property type="match status" value="1"/>
</dbReference>
<reference evidence="1 2" key="1">
    <citation type="submission" date="2024-06" db="EMBL/GenBank/DDBJ databases">
        <title>The Natural Products Discovery Center: Release of the First 8490 Sequenced Strains for Exploring Actinobacteria Biosynthetic Diversity.</title>
        <authorList>
            <person name="Kalkreuter E."/>
            <person name="Kautsar S.A."/>
            <person name="Yang D."/>
            <person name="Bader C.D."/>
            <person name="Teijaro C.N."/>
            <person name="Fluegel L."/>
            <person name="Davis C.M."/>
            <person name="Simpson J.R."/>
            <person name="Lauterbach L."/>
            <person name="Steele A.D."/>
            <person name="Gui C."/>
            <person name="Meng S."/>
            <person name="Li G."/>
            <person name="Viehrig K."/>
            <person name="Ye F."/>
            <person name="Su P."/>
            <person name="Kiefer A.F."/>
            <person name="Nichols A."/>
            <person name="Cepeda A.J."/>
            <person name="Yan W."/>
            <person name="Fan B."/>
            <person name="Jiang Y."/>
            <person name="Adhikari A."/>
            <person name="Zheng C.-J."/>
            <person name="Schuster L."/>
            <person name="Cowan T.M."/>
            <person name="Smanski M.J."/>
            <person name="Chevrette M.G."/>
            <person name="De Carvalho L.P.S."/>
            <person name="Shen B."/>
        </authorList>
    </citation>
    <scope>NUCLEOTIDE SEQUENCE [LARGE SCALE GENOMIC DNA]</scope>
    <source>
        <strain evidence="1 2">NPDC047833</strain>
    </source>
</reference>
<keyword evidence="1" id="KW-0378">Hydrolase</keyword>
<dbReference type="InterPro" id="IPR016516">
    <property type="entry name" value="UCP07580"/>
</dbReference>
<accession>A0ABV3M010</accession>
<proteinExistence type="predicted"/>
<protein>
    <submittedName>
        <fullName evidence="1">Metal-dependent hydrolase</fullName>
        <ecNumber evidence="1">3.-.-.-</ecNumber>
    </submittedName>
</protein>